<dbReference type="InParanoid" id="A0A165AAN2"/>
<dbReference type="AlphaFoldDB" id="A0A165AAN2"/>
<dbReference type="RefSeq" id="XP_018185735.1">
    <property type="nucleotide sequence ID" value="XM_018330954.1"/>
</dbReference>
<evidence type="ECO:0000313" key="1">
    <source>
        <dbReference type="EMBL" id="KZF20180.1"/>
    </source>
</evidence>
<dbReference type="EMBL" id="KV407463">
    <property type="protein sequence ID" value="KZF20180.1"/>
    <property type="molecule type" value="Genomic_DNA"/>
</dbReference>
<accession>A0A165AAN2</accession>
<dbReference type="Proteomes" id="UP000076632">
    <property type="component" value="Unassembled WGS sequence"/>
</dbReference>
<sequence length="179" mass="19751">MVGGQVSVCSEGTLGAGCALRFAAQHDPSKDQVDRHDTIDQLVLSSSYCTVCQYELLRHSSYSSGGITNSHLIAEWMQCRIIGHRVLDGTIPPRVMFHFQPWGPQSLECVSTMTNPILLRLGLELHQLGWDAASPQYSPLLFDLLVHLRLARPQDERAPISFASVVAMGNVQNVTRPLV</sequence>
<gene>
    <name evidence="1" type="ORF">L228DRAFT_23764</name>
</gene>
<name>A0A165AAN2_XYLHT</name>
<reference evidence="1 2" key="1">
    <citation type="journal article" date="2016" name="Fungal Biol.">
        <title>The genome of Xylona heveae provides a window into fungal endophytism.</title>
        <authorList>
            <person name="Gazis R."/>
            <person name="Kuo A."/>
            <person name="Riley R."/>
            <person name="LaButti K."/>
            <person name="Lipzen A."/>
            <person name="Lin J."/>
            <person name="Amirebrahimi M."/>
            <person name="Hesse C.N."/>
            <person name="Spatafora J.W."/>
            <person name="Henrissat B."/>
            <person name="Hainaut M."/>
            <person name="Grigoriev I.V."/>
            <person name="Hibbett D.S."/>
        </authorList>
    </citation>
    <scope>NUCLEOTIDE SEQUENCE [LARGE SCALE GENOMIC DNA]</scope>
    <source>
        <strain evidence="1 2">TC161</strain>
    </source>
</reference>
<evidence type="ECO:0000313" key="2">
    <source>
        <dbReference type="Proteomes" id="UP000076632"/>
    </source>
</evidence>
<organism evidence="1 2">
    <name type="scientific">Xylona heveae (strain CBS 132557 / TC161)</name>
    <dbReference type="NCBI Taxonomy" id="1328760"/>
    <lineage>
        <taxon>Eukaryota</taxon>
        <taxon>Fungi</taxon>
        <taxon>Dikarya</taxon>
        <taxon>Ascomycota</taxon>
        <taxon>Pezizomycotina</taxon>
        <taxon>Xylonomycetes</taxon>
        <taxon>Xylonales</taxon>
        <taxon>Xylonaceae</taxon>
        <taxon>Xylona</taxon>
    </lineage>
</organism>
<keyword evidence="2" id="KW-1185">Reference proteome</keyword>
<dbReference type="GeneID" id="28896091"/>
<proteinExistence type="predicted"/>
<protein>
    <submittedName>
        <fullName evidence="1">Uncharacterized protein</fullName>
    </submittedName>
</protein>